<proteinExistence type="predicted"/>
<name>A0A8J2XTI7_9BACT</name>
<protein>
    <submittedName>
        <fullName evidence="2">Uncharacterized protein</fullName>
    </submittedName>
</protein>
<dbReference type="AlphaFoldDB" id="A0A8J2XTI7"/>
<dbReference type="RefSeq" id="WP_188932831.1">
    <property type="nucleotide sequence ID" value="NZ_BMJC01000003.1"/>
</dbReference>
<organism evidence="2 3">
    <name type="scientific">Puia dinghuensis</name>
    <dbReference type="NCBI Taxonomy" id="1792502"/>
    <lineage>
        <taxon>Bacteria</taxon>
        <taxon>Pseudomonadati</taxon>
        <taxon>Bacteroidota</taxon>
        <taxon>Chitinophagia</taxon>
        <taxon>Chitinophagales</taxon>
        <taxon>Chitinophagaceae</taxon>
        <taxon>Puia</taxon>
    </lineage>
</organism>
<comment type="caution">
    <text evidence="2">The sequence shown here is derived from an EMBL/GenBank/DDBJ whole genome shotgun (WGS) entry which is preliminary data.</text>
</comment>
<evidence type="ECO:0000256" key="1">
    <source>
        <dbReference type="SAM" id="Phobius"/>
    </source>
</evidence>
<sequence>MLTKQDFILRYEALSDFELYGIYIQKFDYSPEAQEAVIHVIGERGGAEQVLARVKEEDNRVAEATRIASMTAMMSHKEFDDELIQKKMSSTVLSPEEVRGIVDQTLAQTAVEKQDRSIGTRTVIGSLLAIPIAGVAGSILFGLQLSYAPTIDLKIILILYFGVLLICYGIVRLFTRQSKRNRVVILATALSFVLAFLIGDWLVPLFLALHL</sequence>
<keyword evidence="1" id="KW-1133">Transmembrane helix</keyword>
<evidence type="ECO:0000313" key="2">
    <source>
        <dbReference type="EMBL" id="GGB03772.1"/>
    </source>
</evidence>
<dbReference type="EMBL" id="BMJC01000003">
    <property type="protein sequence ID" value="GGB03772.1"/>
    <property type="molecule type" value="Genomic_DNA"/>
</dbReference>
<accession>A0A8J2XTI7</accession>
<dbReference type="Proteomes" id="UP000607559">
    <property type="component" value="Unassembled WGS sequence"/>
</dbReference>
<evidence type="ECO:0000313" key="3">
    <source>
        <dbReference type="Proteomes" id="UP000607559"/>
    </source>
</evidence>
<gene>
    <name evidence="2" type="ORF">GCM10011511_28860</name>
</gene>
<reference evidence="2" key="1">
    <citation type="journal article" date="2014" name="Int. J. Syst. Evol. Microbiol.">
        <title>Complete genome sequence of Corynebacterium casei LMG S-19264T (=DSM 44701T), isolated from a smear-ripened cheese.</title>
        <authorList>
            <consortium name="US DOE Joint Genome Institute (JGI-PGF)"/>
            <person name="Walter F."/>
            <person name="Albersmeier A."/>
            <person name="Kalinowski J."/>
            <person name="Ruckert C."/>
        </authorList>
    </citation>
    <scope>NUCLEOTIDE SEQUENCE</scope>
    <source>
        <strain evidence="2">CGMCC 1.15448</strain>
    </source>
</reference>
<keyword evidence="3" id="KW-1185">Reference proteome</keyword>
<keyword evidence="1" id="KW-0812">Transmembrane</keyword>
<feature type="transmembrane region" description="Helical" evidence="1">
    <location>
        <begin position="153"/>
        <end position="171"/>
    </location>
</feature>
<reference evidence="2" key="2">
    <citation type="submission" date="2020-09" db="EMBL/GenBank/DDBJ databases">
        <authorList>
            <person name="Sun Q."/>
            <person name="Zhou Y."/>
        </authorList>
    </citation>
    <scope>NUCLEOTIDE SEQUENCE</scope>
    <source>
        <strain evidence="2">CGMCC 1.15448</strain>
    </source>
</reference>
<keyword evidence="1" id="KW-0472">Membrane</keyword>
<feature type="transmembrane region" description="Helical" evidence="1">
    <location>
        <begin position="183"/>
        <end position="209"/>
    </location>
</feature>
<feature type="transmembrane region" description="Helical" evidence="1">
    <location>
        <begin position="123"/>
        <end position="147"/>
    </location>
</feature>